<dbReference type="EMBL" id="JAFBMS010000001">
    <property type="protein sequence ID" value="KAG9355818.1"/>
    <property type="molecule type" value="Genomic_DNA"/>
</dbReference>
<dbReference type="AlphaFoldDB" id="A0A8T2PX26"/>
<accession>A0A8T2PX26</accession>
<name>A0A8T2PX26_9TELE</name>
<comment type="caution">
    <text evidence="1">The sequence shown here is derived from an EMBL/GenBank/DDBJ whole genome shotgun (WGS) entry which is preliminary data.</text>
</comment>
<protein>
    <submittedName>
        <fullName evidence="1">Uncharacterized protein</fullName>
    </submittedName>
</protein>
<gene>
    <name evidence="1" type="ORF">JZ751_000660</name>
</gene>
<dbReference type="OrthoDB" id="8945351at2759"/>
<reference evidence="1" key="1">
    <citation type="thesis" date="2021" institute="BYU ScholarsArchive" country="Provo, UT, USA">
        <title>Applications of and Algorithms for Genome Assembly and Genomic Analyses with an Emphasis on Marine Teleosts.</title>
        <authorList>
            <person name="Pickett B.D."/>
        </authorList>
    </citation>
    <scope>NUCLEOTIDE SEQUENCE</scope>
    <source>
        <strain evidence="1">HI-2016</strain>
    </source>
</reference>
<keyword evidence="2" id="KW-1185">Reference proteome</keyword>
<evidence type="ECO:0000313" key="1">
    <source>
        <dbReference type="EMBL" id="KAG9355818.1"/>
    </source>
</evidence>
<evidence type="ECO:0000313" key="2">
    <source>
        <dbReference type="Proteomes" id="UP000824540"/>
    </source>
</evidence>
<organism evidence="1 2">
    <name type="scientific">Albula glossodonta</name>
    <name type="common">roundjaw bonefish</name>
    <dbReference type="NCBI Taxonomy" id="121402"/>
    <lineage>
        <taxon>Eukaryota</taxon>
        <taxon>Metazoa</taxon>
        <taxon>Chordata</taxon>
        <taxon>Craniata</taxon>
        <taxon>Vertebrata</taxon>
        <taxon>Euteleostomi</taxon>
        <taxon>Actinopterygii</taxon>
        <taxon>Neopterygii</taxon>
        <taxon>Teleostei</taxon>
        <taxon>Albuliformes</taxon>
        <taxon>Albulidae</taxon>
        <taxon>Albula</taxon>
    </lineage>
</organism>
<dbReference type="Proteomes" id="UP000824540">
    <property type="component" value="Unassembled WGS sequence"/>
</dbReference>
<proteinExistence type="predicted"/>
<sequence>MAAHKRSNARKKVVEGLNTPPVRFTRGTWNYFEDSHGKGAPDGVGGTLKRRADRLVRLGVNIPMALSLYQALMDVALKPPSCGYA</sequence>